<dbReference type="GO" id="GO:0005886">
    <property type="term" value="C:plasma membrane"/>
    <property type="evidence" value="ECO:0007669"/>
    <property type="project" value="TreeGrafter"/>
</dbReference>
<dbReference type="InterPro" id="IPR042177">
    <property type="entry name" value="Cell/Rod_1"/>
</dbReference>
<feature type="domain" description="Rod shape-determining protein MreC beta-barrel core" evidence="7">
    <location>
        <begin position="121"/>
        <end position="275"/>
    </location>
</feature>
<dbReference type="AlphaFoldDB" id="A0A1I1ETK9"/>
<reference evidence="9" key="1">
    <citation type="submission" date="2016-10" db="EMBL/GenBank/DDBJ databases">
        <authorList>
            <person name="Varghese N."/>
            <person name="Submissions S."/>
        </authorList>
    </citation>
    <scope>NUCLEOTIDE SEQUENCE [LARGE SCALE GENOMIC DNA]</scope>
    <source>
        <strain evidence="9">ATCC 43811</strain>
    </source>
</reference>
<sequence length="293" mass="34339">MIRIIFRYRLLLITLCLLFLSMILMSSKINTDRFHFRTFLFSMVYTIENSIVTVYNSVRNVFANVKQIRTLESRLESAEQRLLRYRELTFLYEQLQKENENFRKMLNIQSRLNYKAYYSQVLFRDPSLLSDYIIINKGRKDGIKRNMPVVRSSEQDERLILVGKVIEVSHNASKVHLVTAKNFYIGVRLSETGYTGILSGQGAWNQDLLLNYIPIEAIPQLGEEVITSGESEIYPAGLYIGKVRGIGQNVMEEYFQILYIKPELDYTKLSEVFVLNFNNNFQIKELTDTPYER</sequence>
<dbReference type="EMBL" id="FOKY01000017">
    <property type="protein sequence ID" value="SFB89996.1"/>
    <property type="molecule type" value="Genomic_DNA"/>
</dbReference>
<comment type="function">
    <text evidence="5">Involved in formation and maintenance of cell shape.</text>
</comment>
<dbReference type="Proteomes" id="UP000240042">
    <property type="component" value="Unassembled WGS sequence"/>
</dbReference>
<evidence type="ECO:0000313" key="9">
    <source>
        <dbReference type="Proteomes" id="UP000240042"/>
    </source>
</evidence>
<dbReference type="InterPro" id="IPR055342">
    <property type="entry name" value="MreC_beta-barrel_core"/>
</dbReference>
<gene>
    <name evidence="8" type="ORF">SAMN02745150_01244</name>
</gene>
<evidence type="ECO:0000259" key="7">
    <source>
        <dbReference type="Pfam" id="PF04085"/>
    </source>
</evidence>
<protein>
    <recommendedName>
        <fullName evidence="2 5">Cell shape-determining protein MreC</fullName>
    </recommendedName>
    <alternativeName>
        <fullName evidence="4 5">Cell shape protein MreC</fullName>
    </alternativeName>
</protein>
<dbReference type="STRING" id="34097.SAMN02745150_01244"/>
<dbReference type="InterPro" id="IPR042175">
    <property type="entry name" value="Cell/Rod_MreC_2"/>
</dbReference>
<dbReference type="RefSeq" id="WP_092319742.1">
    <property type="nucleotide sequence ID" value="NZ_FOKY01000017.1"/>
</dbReference>
<keyword evidence="3 5" id="KW-0133">Cell shape</keyword>
<dbReference type="GO" id="GO:0008360">
    <property type="term" value="P:regulation of cell shape"/>
    <property type="evidence" value="ECO:0007669"/>
    <property type="project" value="UniProtKB-KW"/>
</dbReference>
<dbReference type="PIRSF" id="PIRSF038471">
    <property type="entry name" value="MreC"/>
    <property type="match status" value="1"/>
</dbReference>
<dbReference type="PANTHER" id="PTHR34138:SF1">
    <property type="entry name" value="CELL SHAPE-DETERMINING PROTEIN MREC"/>
    <property type="match status" value="1"/>
</dbReference>
<evidence type="ECO:0000256" key="3">
    <source>
        <dbReference type="ARBA" id="ARBA00022960"/>
    </source>
</evidence>
<evidence type="ECO:0000256" key="1">
    <source>
        <dbReference type="ARBA" id="ARBA00009369"/>
    </source>
</evidence>
<dbReference type="Pfam" id="PF04085">
    <property type="entry name" value="MreC"/>
    <property type="match status" value="1"/>
</dbReference>
<proteinExistence type="inferred from homology"/>
<feature type="coiled-coil region" evidence="6">
    <location>
        <begin position="68"/>
        <end position="112"/>
    </location>
</feature>
<evidence type="ECO:0000256" key="2">
    <source>
        <dbReference type="ARBA" id="ARBA00013855"/>
    </source>
</evidence>
<comment type="similarity">
    <text evidence="1 5">Belongs to the MreC family.</text>
</comment>
<evidence type="ECO:0000256" key="4">
    <source>
        <dbReference type="ARBA" id="ARBA00032089"/>
    </source>
</evidence>
<dbReference type="Gene3D" id="2.40.10.350">
    <property type="entry name" value="Rod shape-determining protein MreC, domain 2"/>
    <property type="match status" value="1"/>
</dbReference>
<evidence type="ECO:0000313" key="8">
    <source>
        <dbReference type="EMBL" id="SFB89996.1"/>
    </source>
</evidence>
<evidence type="ECO:0000256" key="6">
    <source>
        <dbReference type="SAM" id="Coils"/>
    </source>
</evidence>
<keyword evidence="9" id="KW-1185">Reference proteome</keyword>
<dbReference type="NCBIfam" id="TIGR00219">
    <property type="entry name" value="mreC"/>
    <property type="match status" value="1"/>
</dbReference>
<organism evidence="8 9">
    <name type="scientific">Brevinema andersonii</name>
    <dbReference type="NCBI Taxonomy" id="34097"/>
    <lineage>
        <taxon>Bacteria</taxon>
        <taxon>Pseudomonadati</taxon>
        <taxon>Spirochaetota</taxon>
        <taxon>Spirochaetia</taxon>
        <taxon>Brevinematales</taxon>
        <taxon>Brevinemataceae</taxon>
        <taxon>Brevinema</taxon>
    </lineage>
</organism>
<name>A0A1I1ETK9_BREAD</name>
<dbReference type="OrthoDB" id="9792313at2"/>
<keyword evidence="6" id="KW-0175">Coiled coil</keyword>
<accession>A0A1I1ETK9</accession>
<evidence type="ECO:0000256" key="5">
    <source>
        <dbReference type="PIRNR" id="PIRNR038471"/>
    </source>
</evidence>
<dbReference type="InterPro" id="IPR007221">
    <property type="entry name" value="MreC"/>
</dbReference>
<dbReference type="PANTHER" id="PTHR34138">
    <property type="entry name" value="CELL SHAPE-DETERMINING PROTEIN MREC"/>
    <property type="match status" value="1"/>
</dbReference>
<dbReference type="Gene3D" id="2.40.10.340">
    <property type="entry name" value="Rod shape-determining protein MreC, domain 1"/>
    <property type="match status" value="1"/>
</dbReference>